<sequence length="119" mass="13564">MIRIQQKRQCHSIRYAVTSSLPEYTLHTTKKHDIVHLPFANSLLLAGDLRSCHSCLWTWVSLVFTKRPRNVCALIYTNEGVLNNVWASALCIRDPSRPWAWVVKLPPSLVACAMHIAVQ</sequence>
<protein>
    <submittedName>
        <fullName evidence="1">Uncharacterized protein</fullName>
    </submittedName>
</protein>
<proteinExistence type="predicted"/>
<dbReference type="AlphaFoldDB" id="A0A293M0T7"/>
<evidence type="ECO:0000313" key="1">
    <source>
        <dbReference type="EMBL" id="MAA33819.1"/>
    </source>
</evidence>
<organism evidence="1">
    <name type="scientific">Ornithodoros erraticus</name>
    <name type="common">European soft tick</name>
    <name type="synonym">Alectorobius erraticus</name>
    <dbReference type="NCBI Taxonomy" id="265619"/>
    <lineage>
        <taxon>Eukaryota</taxon>
        <taxon>Metazoa</taxon>
        <taxon>Ecdysozoa</taxon>
        <taxon>Arthropoda</taxon>
        <taxon>Chelicerata</taxon>
        <taxon>Arachnida</taxon>
        <taxon>Acari</taxon>
        <taxon>Parasitiformes</taxon>
        <taxon>Ixodida</taxon>
        <taxon>Ixodoidea</taxon>
        <taxon>Argasidae</taxon>
        <taxon>Ornithodorinae</taxon>
        <taxon>Ornithodoros</taxon>
    </lineage>
</organism>
<dbReference type="EMBL" id="GFWV01009090">
    <property type="protein sequence ID" value="MAA33819.1"/>
    <property type="molecule type" value="Transcribed_RNA"/>
</dbReference>
<reference evidence="1" key="1">
    <citation type="submission" date="2017-08" db="EMBL/GenBank/DDBJ databases">
        <title>Ornithodoros erraticus midgut genes differentially expressed after blood feeding.</title>
        <authorList>
            <person name="Oleaga A."/>
        </authorList>
    </citation>
    <scope>NUCLEOTIDE SEQUENCE</scope>
    <source>
        <strain evidence="1">Female</strain>
        <tissue evidence="1">Gut</tissue>
    </source>
</reference>
<accession>A0A293M0T7</accession>
<name>A0A293M0T7_ORNER</name>